<evidence type="ECO:0000313" key="2">
    <source>
        <dbReference type="EMBL" id="KAK3239373.1"/>
    </source>
</evidence>
<proteinExistence type="predicted"/>
<feature type="region of interest" description="Disordered" evidence="1">
    <location>
        <begin position="402"/>
        <end position="430"/>
    </location>
</feature>
<keyword evidence="3" id="KW-1185">Reference proteome</keyword>
<dbReference type="Proteomes" id="UP001190700">
    <property type="component" value="Unassembled WGS sequence"/>
</dbReference>
<dbReference type="AlphaFoldDB" id="A0AAE0BNR6"/>
<feature type="compositionally biased region" description="Polar residues" evidence="1">
    <location>
        <begin position="204"/>
        <end position="217"/>
    </location>
</feature>
<name>A0AAE0BNR6_9CHLO</name>
<feature type="region of interest" description="Disordered" evidence="1">
    <location>
        <begin position="265"/>
        <end position="292"/>
    </location>
</feature>
<feature type="region of interest" description="Disordered" evidence="1">
    <location>
        <begin position="497"/>
        <end position="584"/>
    </location>
</feature>
<sequence>MKDKKREQPNKILKTWENDNYLKVMQRKVRDAKSTIPGAQGRKPSARPKPAATPYSAPGIRRYRPLSAKPISGTDRGEAGLHPGRPATCGAELRRPKKKKEEVRPEDLDALIASRMEDILTITTPDPSRPSTAAIQERFQQQLDDRIQKLVGGRLVQPAGLQTGAVPGKHSLTATAAVQTPTTHCAGGIASLPRNKPVTLTTRGATQTNVGSDSVSEGVQAGSPLGQEGSSLMHHDTSSSIRLGELRQSVRQLNQLLSCKLQMLSESASGETRDAESRDRRGVDAATTSAAAVGSGTGDSFNMTLGGEGLGALDLLDESIDCKAVDGAETSAERMAETIGHRAIAGASSELDASAMQGSAADMCLMSSLSECGAGSRNMRSRYGDLSGDDSPTCNRQTIGVRRNSHARGSVEDEDEARAFGPPCPQTHWSSARRNLMSEEDLCLTSRRPQSAARGVDHGRPAEVGRAAEDVAPDSSIAASSSNVIASSSNVIASSSSVGSELSSCPSASHVLRDTARPTYTAAEVQRGAEEREAAAGHGEAEEEPSEEEASCEEYEDYDDDFEEDDDDAEGEEEEEDEDETPEMGLMREAEEAVQSLQHLELLVQRETEGADYMRISEARLSVTRSFLESTLRGLQEMPALPQQGNDAINFRVSYMGEAIDQGEYDEEEERRREICKAPIYNTETRARDPNAFKTAIGPGGALLYMPQ</sequence>
<gene>
    <name evidence="2" type="ORF">CYMTET_50700</name>
</gene>
<dbReference type="EMBL" id="LGRX02033938">
    <property type="protein sequence ID" value="KAK3239373.1"/>
    <property type="molecule type" value="Genomic_DNA"/>
</dbReference>
<evidence type="ECO:0000256" key="1">
    <source>
        <dbReference type="SAM" id="MobiDB-lite"/>
    </source>
</evidence>
<organism evidence="2 3">
    <name type="scientific">Cymbomonas tetramitiformis</name>
    <dbReference type="NCBI Taxonomy" id="36881"/>
    <lineage>
        <taxon>Eukaryota</taxon>
        <taxon>Viridiplantae</taxon>
        <taxon>Chlorophyta</taxon>
        <taxon>Pyramimonadophyceae</taxon>
        <taxon>Pyramimonadales</taxon>
        <taxon>Pyramimonadaceae</taxon>
        <taxon>Cymbomonas</taxon>
    </lineage>
</organism>
<comment type="caution">
    <text evidence="2">The sequence shown here is derived from an EMBL/GenBank/DDBJ whole genome shotgun (WGS) entry which is preliminary data.</text>
</comment>
<feature type="region of interest" description="Disordered" evidence="1">
    <location>
        <begin position="29"/>
        <end position="104"/>
    </location>
</feature>
<accession>A0AAE0BNR6</accession>
<feature type="compositionally biased region" description="Acidic residues" evidence="1">
    <location>
        <begin position="541"/>
        <end position="582"/>
    </location>
</feature>
<protein>
    <submittedName>
        <fullName evidence="2">Uncharacterized protein</fullName>
    </submittedName>
</protein>
<evidence type="ECO:0000313" key="3">
    <source>
        <dbReference type="Proteomes" id="UP001190700"/>
    </source>
</evidence>
<reference evidence="2 3" key="1">
    <citation type="journal article" date="2015" name="Genome Biol. Evol.">
        <title>Comparative Genomics of a Bacterivorous Green Alga Reveals Evolutionary Causalities and Consequences of Phago-Mixotrophic Mode of Nutrition.</title>
        <authorList>
            <person name="Burns J.A."/>
            <person name="Paasch A."/>
            <person name="Narechania A."/>
            <person name="Kim E."/>
        </authorList>
    </citation>
    <scope>NUCLEOTIDE SEQUENCE [LARGE SCALE GENOMIC DNA]</scope>
    <source>
        <strain evidence="2 3">PLY_AMNH</strain>
    </source>
</reference>
<feature type="region of interest" description="Disordered" evidence="1">
    <location>
        <begin position="204"/>
        <end position="235"/>
    </location>
</feature>
<feature type="compositionally biased region" description="Basic and acidic residues" evidence="1">
    <location>
        <begin position="271"/>
        <end position="283"/>
    </location>
</feature>